<keyword evidence="5 6" id="KW-0012">Acyltransferase</keyword>
<dbReference type="EC" id="2.3.1.-" evidence="6"/>
<dbReference type="PANTHER" id="PTHR43178:SF5">
    <property type="entry name" value="LIPOAMIDE ACYLTRANSFERASE COMPONENT OF BRANCHED-CHAIN ALPHA-KETO ACID DEHYDROGENASE COMPLEX, MITOCHONDRIAL"/>
    <property type="match status" value="1"/>
</dbReference>
<comment type="cofactor">
    <cofactor evidence="1 6">
        <name>(R)-lipoate</name>
        <dbReference type="ChEBI" id="CHEBI:83088"/>
    </cofactor>
</comment>
<dbReference type="InterPro" id="IPR001078">
    <property type="entry name" value="2-oxoacid_DH_actylTfrase"/>
</dbReference>
<sequence length="456" mass="47688">MPEYKQFPLADTAEGLTEAEILNWRVKPGDEVQVNQIVVEIETAKAAVELPIPWAGVVTELLVEPGQTVEVGTPILTVDVDPHGTASTGGTTAGATPAMNGTAHAAEASTDEMKPLVGYGSKTVVAKRRPRKAARGTPAVAGSTNTGTDAGTNAVVAEPAPMVPAQRGGYVPLAKPPVRKLAKELGVDLHALAGSGDGGVITREDVERAAARETPAVPAHAEPGTRERRVPIKGVRKATAEAMVQSAFTAPHVTEFLTVDVTPMMELRERLKSHPTFAGVKLTPLAFTAKAVCLAAKRTPEVNSVWDGEAGEIVFKDYVHLGIAAATPRGLVVPKIRDADSMSLVELATALEQLTATAREGKTPPADMLNGTFTITNVGVFGVDTGTPIINPGESAILALGAIKDMPWVVDGELAVRKVLQLSLSFDHRVIDGQQGSQFLADVGALLADPAMAITY</sequence>
<accession>A0ABW5WHZ2</accession>
<evidence type="ECO:0000313" key="11">
    <source>
        <dbReference type="Proteomes" id="UP001597478"/>
    </source>
</evidence>
<dbReference type="InterPro" id="IPR003016">
    <property type="entry name" value="2-oxoA_DH_lipoyl-BS"/>
</dbReference>
<dbReference type="Gene3D" id="3.30.559.10">
    <property type="entry name" value="Chloramphenicol acetyltransferase-like domain"/>
    <property type="match status" value="1"/>
</dbReference>
<dbReference type="Gene3D" id="4.10.320.10">
    <property type="entry name" value="E3-binding domain"/>
    <property type="match status" value="1"/>
</dbReference>
<feature type="domain" description="Peripheral subunit-binding (PSBD)" evidence="9">
    <location>
        <begin position="173"/>
        <end position="210"/>
    </location>
</feature>
<evidence type="ECO:0000256" key="6">
    <source>
        <dbReference type="RuleBase" id="RU003423"/>
    </source>
</evidence>
<protein>
    <recommendedName>
        <fullName evidence="6">Dihydrolipoamide acetyltransferase component of pyruvate dehydrogenase complex</fullName>
        <ecNumber evidence="6">2.3.1.-</ecNumber>
    </recommendedName>
</protein>
<gene>
    <name evidence="10" type="ORF">ACFS2C_25775</name>
</gene>
<organism evidence="10 11">
    <name type="scientific">Prauserella oleivorans</name>
    <dbReference type="NCBI Taxonomy" id="1478153"/>
    <lineage>
        <taxon>Bacteria</taxon>
        <taxon>Bacillati</taxon>
        <taxon>Actinomycetota</taxon>
        <taxon>Actinomycetes</taxon>
        <taxon>Pseudonocardiales</taxon>
        <taxon>Pseudonocardiaceae</taxon>
        <taxon>Prauserella</taxon>
    </lineage>
</organism>
<evidence type="ECO:0000259" key="8">
    <source>
        <dbReference type="PROSITE" id="PS50968"/>
    </source>
</evidence>
<evidence type="ECO:0000256" key="5">
    <source>
        <dbReference type="ARBA" id="ARBA00023315"/>
    </source>
</evidence>
<dbReference type="CDD" id="cd06849">
    <property type="entry name" value="lipoyl_domain"/>
    <property type="match status" value="1"/>
</dbReference>
<dbReference type="SUPFAM" id="SSF51230">
    <property type="entry name" value="Single hybrid motif"/>
    <property type="match status" value="1"/>
</dbReference>
<dbReference type="InterPro" id="IPR011053">
    <property type="entry name" value="Single_hybrid_motif"/>
</dbReference>
<evidence type="ECO:0000256" key="3">
    <source>
        <dbReference type="ARBA" id="ARBA00022679"/>
    </source>
</evidence>
<dbReference type="GO" id="GO:0016746">
    <property type="term" value="F:acyltransferase activity"/>
    <property type="evidence" value="ECO:0007669"/>
    <property type="project" value="UniProtKB-KW"/>
</dbReference>
<evidence type="ECO:0000256" key="4">
    <source>
        <dbReference type="ARBA" id="ARBA00022823"/>
    </source>
</evidence>
<name>A0ABW5WHZ2_9PSEU</name>
<evidence type="ECO:0000259" key="9">
    <source>
        <dbReference type="PROSITE" id="PS51826"/>
    </source>
</evidence>
<reference evidence="11" key="1">
    <citation type="journal article" date="2019" name="Int. J. Syst. Evol. Microbiol.">
        <title>The Global Catalogue of Microorganisms (GCM) 10K type strain sequencing project: providing services to taxonomists for standard genome sequencing and annotation.</title>
        <authorList>
            <consortium name="The Broad Institute Genomics Platform"/>
            <consortium name="The Broad Institute Genome Sequencing Center for Infectious Disease"/>
            <person name="Wu L."/>
            <person name="Ma J."/>
        </authorList>
    </citation>
    <scope>NUCLEOTIDE SEQUENCE [LARGE SCALE GENOMIC DNA]</scope>
    <source>
        <strain evidence="11">IBRC-M 10906</strain>
    </source>
</reference>
<dbReference type="Pfam" id="PF00198">
    <property type="entry name" value="2-oxoacid_dh"/>
    <property type="match status" value="1"/>
</dbReference>
<evidence type="ECO:0000256" key="2">
    <source>
        <dbReference type="ARBA" id="ARBA00007317"/>
    </source>
</evidence>
<dbReference type="Pfam" id="PF02817">
    <property type="entry name" value="E3_binding"/>
    <property type="match status" value="1"/>
</dbReference>
<keyword evidence="3 6" id="KW-0808">Transferase</keyword>
<dbReference type="SUPFAM" id="SSF52777">
    <property type="entry name" value="CoA-dependent acyltransferases"/>
    <property type="match status" value="1"/>
</dbReference>
<feature type="domain" description="Lipoyl-binding" evidence="8">
    <location>
        <begin position="1"/>
        <end position="79"/>
    </location>
</feature>
<dbReference type="Proteomes" id="UP001597478">
    <property type="component" value="Unassembled WGS sequence"/>
</dbReference>
<evidence type="ECO:0000256" key="1">
    <source>
        <dbReference type="ARBA" id="ARBA00001938"/>
    </source>
</evidence>
<evidence type="ECO:0000256" key="7">
    <source>
        <dbReference type="SAM" id="MobiDB-lite"/>
    </source>
</evidence>
<dbReference type="InterPro" id="IPR036625">
    <property type="entry name" value="E3-bd_dom_sf"/>
</dbReference>
<dbReference type="PROSITE" id="PS50968">
    <property type="entry name" value="BIOTINYL_LIPOYL"/>
    <property type="match status" value="1"/>
</dbReference>
<comment type="caution">
    <text evidence="10">The sequence shown here is derived from an EMBL/GenBank/DDBJ whole genome shotgun (WGS) entry which is preliminary data.</text>
</comment>
<dbReference type="EMBL" id="JBHUOF010000049">
    <property type="protein sequence ID" value="MFD2802806.1"/>
    <property type="molecule type" value="Genomic_DNA"/>
</dbReference>
<dbReference type="PROSITE" id="PS51826">
    <property type="entry name" value="PSBD"/>
    <property type="match status" value="1"/>
</dbReference>
<dbReference type="PROSITE" id="PS00189">
    <property type="entry name" value="LIPOYL"/>
    <property type="match status" value="1"/>
</dbReference>
<dbReference type="InterPro" id="IPR000089">
    <property type="entry name" value="Biotin_lipoyl"/>
</dbReference>
<proteinExistence type="inferred from homology"/>
<comment type="similarity">
    <text evidence="2 6">Belongs to the 2-oxoacid dehydrogenase family.</text>
</comment>
<keyword evidence="11" id="KW-1185">Reference proteome</keyword>
<dbReference type="RefSeq" id="WP_377395812.1">
    <property type="nucleotide sequence ID" value="NZ_JBHSAN010000054.1"/>
</dbReference>
<feature type="region of interest" description="Disordered" evidence="7">
    <location>
        <begin position="127"/>
        <end position="151"/>
    </location>
</feature>
<dbReference type="InterPro" id="IPR050743">
    <property type="entry name" value="2-oxoacid_DH_E2_comp"/>
</dbReference>
<dbReference type="SUPFAM" id="SSF47005">
    <property type="entry name" value="Peripheral subunit-binding domain of 2-oxo acid dehydrogenase complex"/>
    <property type="match status" value="1"/>
</dbReference>
<feature type="compositionally biased region" description="Polar residues" evidence="7">
    <location>
        <begin position="142"/>
        <end position="151"/>
    </location>
</feature>
<evidence type="ECO:0000313" key="10">
    <source>
        <dbReference type="EMBL" id="MFD2802806.1"/>
    </source>
</evidence>
<dbReference type="Pfam" id="PF00364">
    <property type="entry name" value="Biotin_lipoyl"/>
    <property type="match status" value="1"/>
</dbReference>
<dbReference type="Gene3D" id="2.40.50.100">
    <property type="match status" value="1"/>
</dbReference>
<keyword evidence="4 6" id="KW-0450">Lipoyl</keyword>
<dbReference type="InterPro" id="IPR023213">
    <property type="entry name" value="CAT-like_dom_sf"/>
</dbReference>
<dbReference type="PANTHER" id="PTHR43178">
    <property type="entry name" value="DIHYDROLIPOAMIDE ACETYLTRANSFERASE COMPONENT OF PYRUVATE DEHYDROGENASE COMPLEX"/>
    <property type="match status" value="1"/>
</dbReference>
<dbReference type="InterPro" id="IPR004167">
    <property type="entry name" value="PSBD"/>
</dbReference>